<sequence length="324" mass="37044">MAKELSEVELLTELEPVVGDYVNRHLAIAKTWNPHDYVPWDEGRNYAALGGTDWSEEQSELSEVAKVAMVVNLLTEDNLPSYHRYISENFSHDGAWSTWIGRWTAEENRHSIAMRDYLVVTRGVDPVELEKARMAHVARGVHAPEDFSGVLIQSAYVTLQEVATRVSHRQTGRVCNDPIADRMLRRIAQDENLHAVFYRDLTGSAFDLAPDQTMDAINRVIQDFDMPGRGMPNWRRNGVLMVKHGIYDLRQHLDEVVMPVLRTWKVFERTDLSARGDQIRNELGQFVEKLEQDVVRFEERRAHLLARQAAKADRDAKAAAGSRN</sequence>
<feature type="binding site" evidence="11">
    <location>
        <position position="110"/>
    </location>
    <ligand>
        <name>Fe cation</name>
        <dbReference type="ChEBI" id="CHEBI:24875"/>
        <label>1</label>
    </ligand>
</feature>
<keyword evidence="5 11" id="KW-0479">Metal-binding</keyword>
<comment type="cofactor">
    <cofactor evidence="11">
        <name>Fe cation</name>
        <dbReference type="ChEBI" id="CHEBI:24875"/>
    </cofactor>
    <text evidence="11">Binds 2 iron ions per subunit.</text>
</comment>
<feature type="binding site" evidence="11">
    <location>
        <position position="161"/>
    </location>
    <ligand>
        <name>Fe cation</name>
        <dbReference type="ChEBI" id="CHEBI:24875"/>
        <label>2</label>
    </ligand>
</feature>
<evidence type="ECO:0000256" key="9">
    <source>
        <dbReference type="ARBA" id="ARBA00023098"/>
    </source>
</evidence>
<dbReference type="InterPro" id="IPR009078">
    <property type="entry name" value="Ferritin-like_SF"/>
</dbReference>
<keyword evidence="9" id="KW-0443">Lipid metabolism</keyword>
<evidence type="ECO:0000256" key="8">
    <source>
        <dbReference type="ARBA" id="ARBA00023004"/>
    </source>
</evidence>
<evidence type="ECO:0000256" key="10">
    <source>
        <dbReference type="ARBA" id="ARBA00023160"/>
    </source>
</evidence>
<dbReference type="GO" id="GO:0046872">
    <property type="term" value="F:metal ion binding"/>
    <property type="evidence" value="ECO:0007669"/>
    <property type="project" value="UniProtKB-KW"/>
</dbReference>
<accession>A0A1X2ELE7</accession>
<keyword evidence="8 11" id="KW-0408">Iron</keyword>
<evidence type="ECO:0000256" key="1">
    <source>
        <dbReference type="ARBA" id="ARBA00001954"/>
    </source>
</evidence>
<proteinExistence type="inferred from homology"/>
<evidence type="ECO:0000256" key="4">
    <source>
        <dbReference type="ARBA" id="ARBA00022516"/>
    </source>
</evidence>
<feature type="binding site" evidence="11">
    <location>
        <position position="76"/>
    </location>
    <ligand>
        <name>Fe cation</name>
        <dbReference type="ChEBI" id="CHEBI:24875"/>
        <label>1</label>
    </ligand>
</feature>
<dbReference type="InterPro" id="IPR005067">
    <property type="entry name" value="Fatty_acid_desaturase-2"/>
</dbReference>
<keyword evidence="13" id="KW-1185">Reference proteome</keyword>
<feature type="binding site" evidence="11">
    <location>
        <position position="191"/>
    </location>
    <ligand>
        <name>Fe cation</name>
        <dbReference type="ChEBI" id="CHEBI:24875"/>
        <label>1</label>
    </ligand>
</feature>
<comment type="similarity">
    <text evidence="2">Belongs to the fatty acid desaturase type 2 family.</text>
</comment>
<evidence type="ECO:0000256" key="2">
    <source>
        <dbReference type="ARBA" id="ARBA00008749"/>
    </source>
</evidence>
<dbReference type="RefSeq" id="WP_085109668.1">
    <property type="nucleotide sequence ID" value="NZ_JACKSN010000019.1"/>
</dbReference>
<gene>
    <name evidence="12" type="ORF">AWC30_08385</name>
</gene>
<dbReference type="PANTHER" id="PTHR31155">
    <property type="entry name" value="ACYL- ACYL-CARRIER-PROTEIN DESATURASE-RELATED"/>
    <property type="match status" value="1"/>
</dbReference>
<evidence type="ECO:0000256" key="11">
    <source>
        <dbReference type="PIRSR" id="PIRSR000346-1"/>
    </source>
</evidence>
<feature type="binding site" evidence="11">
    <location>
        <position position="191"/>
    </location>
    <ligand>
        <name>Fe cation</name>
        <dbReference type="ChEBI" id="CHEBI:24875"/>
        <label>2</label>
    </ligand>
</feature>
<dbReference type="GO" id="GO:0006633">
    <property type="term" value="P:fatty acid biosynthetic process"/>
    <property type="evidence" value="ECO:0007669"/>
    <property type="project" value="UniProtKB-KW"/>
</dbReference>
<keyword evidence="10" id="KW-0275">Fatty acid biosynthesis</keyword>
<evidence type="ECO:0000313" key="13">
    <source>
        <dbReference type="Proteomes" id="UP000193090"/>
    </source>
</evidence>
<evidence type="ECO:0000256" key="5">
    <source>
        <dbReference type="ARBA" id="ARBA00022723"/>
    </source>
</evidence>
<evidence type="ECO:0000256" key="6">
    <source>
        <dbReference type="ARBA" id="ARBA00022832"/>
    </source>
</evidence>
<dbReference type="GO" id="GO:0045300">
    <property type="term" value="F:stearoyl-[ACP] desaturase activity"/>
    <property type="evidence" value="ECO:0007669"/>
    <property type="project" value="InterPro"/>
</dbReference>
<feature type="binding site" evidence="11">
    <location>
        <position position="107"/>
    </location>
    <ligand>
        <name>Fe cation</name>
        <dbReference type="ChEBI" id="CHEBI:24875"/>
        <label>2</label>
    </ligand>
</feature>
<dbReference type="SUPFAM" id="SSF47240">
    <property type="entry name" value="Ferritin-like"/>
    <property type="match status" value="1"/>
</dbReference>
<protein>
    <submittedName>
        <fullName evidence="12">Acyl-ACP desaturase</fullName>
    </submittedName>
</protein>
<reference evidence="12 13" key="1">
    <citation type="submission" date="2016-01" db="EMBL/GenBank/DDBJ databases">
        <title>The new phylogeny of the genus Mycobacterium.</title>
        <authorList>
            <person name="Tarcisio F."/>
            <person name="Conor M."/>
            <person name="Antonella G."/>
            <person name="Elisabetta G."/>
            <person name="Giulia F.S."/>
            <person name="Sara T."/>
            <person name="Anna F."/>
            <person name="Clotilde B."/>
            <person name="Roberto B."/>
            <person name="Veronica D.S."/>
            <person name="Fabio R."/>
            <person name="Monica P."/>
            <person name="Olivier J."/>
            <person name="Enrico T."/>
            <person name="Nicola S."/>
        </authorList>
    </citation>
    <scope>NUCLEOTIDE SEQUENCE [LARGE SCALE GENOMIC DNA]</scope>
    <source>
        <strain evidence="12 13">DSM 44153</strain>
    </source>
</reference>
<comment type="caution">
    <text evidence="12">The sequence shown here is derived from an EMBL/GenBank/DDBJ whole genome shotgun (WGS) entry which is preliminary data.</text>
</comment>
<feature type="binding site" evidence="11">
    <location>
        <position position="194"/>
    </location>
    <ligand>
        <name>Fe cation</name>
        <dbReference type="ChEBI" id="CHEBI:24875"/>
        <label>2</label>
    </ligand>
</feature>
<dbReference type="PIRSF" id="PIRSF000346">
    <property type="entry name" value="Dlt9_acylACP_des"/>
    <property type="match status" value="1"/>
</dbReference>
<dbReference type="EMBL" id="LQPZ01000017">
    <property type="protein sequence ID" value="ORX05828.1"/>
    <property type="molecule type" value="Genomic_DNA"/>
</dbReference>
<dbReference type="Gene3D" id="1.10.620.20">
    <property type="entry name" value="Ribonucleotide Reductase, subunit A"/>
    <property type="match status" value="1"/>
</dbReference>
<dbReference type="STRING" id="1798.AWC30_08385"/>
<keyword evidence="7" id="KW-0560">Oxidoreductase</keyword>
<name>A0A1X2ELE7_9MYCO</name>
<keyword evidence="6" id="KW-0276">Fatty acid metabolism</keyword>
<dbReference type="PANTHER" id="PTHR31155:SF9">
    <property type="entry name" value="STEAROYL-[ACYL-CARRIER-PROTEIN] 9-DESATURASE 7, CHLOROPLASTIC"/>
    <property type="match status" value="1"/>
</dbReference>
<comment type="cofactor">
    <cofactor evidence="1">
        <name>Fe(2+)</name>
        <dbReference type="ChEBI" id="CHEBI:29033"/>
    </cofactor>
</comment>
<evidence type="ECO:0000256" key="3">
    <source>
        <dbReference type="ARBA" id="ARBA00011738"/>
    </source>
</evidence>
<dbReference type="Proteomes" id="UP000193090">
    <property type="component" value="Unassembled WGS sequence"/>
</dbReference>
<dbReference type="OrthoDB" id="9772881at2"/>
<evidence type="ECO:0000256" key="7">
    <source>
        <dbReference type="ARBA" id="ARBA00023002"/>
    </source>
</evidence>
<feature type="binding site" evidence="11">
    <location>
        <position position="107"/>
    </location>
    <ligand>
        <name>Fe cation</name>
        <dbReference type="ChEBI" id="CHEBI:24875"/>
        <label>1</label>
    </ligand>
</feature>
<evidence type="ECO:0000313" key="12">
    <source>
        <dbReference type="EMBL" id="ORX05828.1"/>
    </source>
</evidence>
<comment type="subunit">
    <text evidence="3">Homodimer.</text>
</comment>
<dbReference type="GO" id="GO:0005829">
    <property type="term" value="C:cytosol"/>
    <property type="evidence" value="ECO:0007669"/>
    <property type="project" value="TreeGrafter"/>
</dbReference>
<dbReference type="AlphaFoldDB" id="A0A1X2ELE7"/>
<keyword evidence="4" id="KW-0444">Lipid biosynthesis</keyword>
<organism evidence="12 13">
    <name type="scientific">Mycolicibacillus trivialis</name>
    <dbReference type="NCBI Taxonomy" id="1798"/>
    <lineage>
        <taxon>Bacteria</taxon>
        <taxon>Bacillati</taxon>
        <taxon>Actinomycetota</taxon>
        <taxon>Actinomycetes</taxon>
        <taxon>Mycobacteriales</taxon>
        <taxon>Mycobacteriaceae</taxon>
        <taxon>Mycolicibacillus</taxon>
    </lineage>
</organism>
<dbReference type="CDD" id="cd01050">
    <property type="entry name" value="Acyl_ACP_Desat"/>
    <property type="match status" value="1"/>
</dbReference>
<dbReference type="InterPro" id="IPR012348">
    <property type="entry name" value="RNR-like"/>
</dbReference>
<dbReference type="Pfam" id="PF03405">
    <property type="entry name" value="FA_desaturase_2"/>
    <property type="match status" value="1"/>
</dbReference>